<accession>A0A427ALU1</accession>
<gene>
    <name evidence="2" type="ORF">B296_00010285</name>
</gene>
<comment type="caution">
    <text evidence="2">The sequence shown here is derived from an EMBL/GenBank/DDBJ whole genome shotgun (WGS) entry which is preliminary data.</text>
</comment>
<feature type="region of interest" description="Disordered" evidence="1">
    <location>
        <begin position="1"/>
        <end position="25"/>
    </location>
</feature>
<proteinExistence type="predicted"/>
<dbReference type="Proteomes" id="UP000287651">
    <property type="component" value="Unassembled WGS sequence"/>
</dbReference>
<feature type="compositionally biased region" description="Basic and acidic residues" evidence="1">
    <location>
        <begin position="8"/>
        <end position="25"/>
    </location>
</feature>
<protein>
    <submittedName>
        <fullName evidence="2">Uncharacterized protein</fullName>
    </submittedName>
</protein>
<reference evidence="2 3" key="1">
    <citation type="journal article" date="2014" name="Agronomy (Basel)">
        <title>A Draft Genome Sequence for Ensete ventricosum, the Drought-Tolerant Tree Against Hunger.</title>
        <authorList>
            <person name="Harrison J."/>
            <person name="Moore K.A."/>
            <person name="Paszkiewicz K."/>
            <person name="Jones T."/>
            <person name="Grant M."/>
            <person name="Ambacheew D."/>
            <person name="Muzemil S."/>
            <person name="Studholme D.J."/>
        </authorList>
    </citation>
    <scope>NUCLEOTIDE SEQUENCE [LARGE SCALE GENOMIC DNA]</scope>
</reference>
<organism evidence="2 3">
    <name type="scientific">Ensete ventricosum</name>
    <name type="common">Abyssinian banana</name>
    <name type="synonym">Musa ensete</name>
    <dbReference type="NCBI Taxonomy" id="4639"/>
    <lineage>
        <taxon>Eukaryota</taxon>
        <taxon>Viridiplantae</taxon>
        <taxon>Streptophyta</taxon>
        <taxon>Embryophyta</taxon>
        <taxon>Tracheophyta</taxon>
        <taxon>Spermatophyta</taxon>
        <taxon>Magnoliopsida</taxon>
        <taxon>Liliopsida</taxon>
        <taxon>Zingiberales</taxon>
        <taxon>Musaceae</taxon>
        <taxon>Ensete</taxon>
    </lineage>
</organism>
<dbReference type="AlphaFoldDB" id="A0A427ALU1"/>
<sequence length="126" mass="13884">MSKAITKSCKDDALRKGDEGGGMKEHYLKGVRDRTAPFLVRRKEIGIDGRKSFVIRLSGGGGGRGDRPLGPNNPRLGSRKRQRILTSGARSQLCPWRHAVLKIHEIRSTCIIGPTSVRVVPRDLSN</sequence>
<evidence type="ECO:0000256" key="1">
    <source>
        <dbReference type="SAM" id="MobiDB-lite"/>
    </source>
</evidence>
<feature type="region of interest" description="Disordered" evidence="1">
    <location>
        <begin position="57"/>
        <end position="80"/>
    </location>
</feature>
<name>A0A427ALU1_ENSVE</name>
<dbReference type="EMBL" id="AMZH03001993">
    <property type="protein sequence ID" value="RRT77184.1"/>
    <property type="molecule type" value="Genomic_DNA"/>
</dbReference>
<evidence type="ECO:0000313" key="3">
    <source>
        <dbReference type="Proteomes" id="UP000287651"/>
    </source>
</evidence>
<evidence type="ECO:0000313" key="2">
    <source>
        <dbReference type="EMBL" id="RRT77184.1"/>
    </source>
</evidence>